<accession>A0A818MP22</accession>
<comment type="caution">
    <text evidence="3">The sequence shown here is derived from an EMBL/GenBank/DDBJ whole genome shotgun (WGS) entry which is preliminary data.</text>
</comment>
<protein>
    <submittedName>
        <fullName evidence="3">Uncharacterized protein</fullName>
    </submittedName>
</protein>
<organism evidence="3 4">
    <name type="scientific">Adineta steineri</name>
    <dbReference type="NCBI Taxonomy" id="433720"/>
    <lineage>
        <taxon>Eukaryota</taxon>
        <taxon>Metazoa</taxon>
        <taxon>Spiralia</taxon>
        <taxon>Gnathifera</taxon>
        <taxon>Rotifera</taxon>
        <taxon>Eurotatoria</taxon>
        <taxon>Bdelloidea</taxon>
        <taxon>Adinetida</taxon>
        <taxon>Adinetidae</taxon>
        <taxon>Adineta</taxon>
    </lineage>
</organism>
<dbReference type="Proteomes" id="UP000663868">
    <property type="component" value="Unassembled WGS sequence"/>
</dbReference>
<dbReference type="Proteomes" id="UP000663860">
    <property type="component" value="Unassembled WGS sequence"/>
</dbReference>
<proteinExistence type="predicted"/>
<gene>
    <name evidence="2" type="ORF">IZO911_LOCUS17069</name>
    <name evidence="3" type="ORF">KXQ929_LOCUS4717</name>
</gene>
<sequence length="491" mass="56050">MDKIELRIFYNDHSRPDYRTKSTWSFTNTTTKQEFDDFIRSWIDSDELKDYDIQYKDPTNGNKNTLDKNQPNFLAPVFRCATILSGVHSLTSADCFVNIFIEPILQDDEDQINASSSATCDLQSLLSPILQSEFEEFLEYVQLRGEDCVSQENGSYSFDYHDQINTSSFDTRDEQPLIPPDSQPDCVTFWQNFQQRREDYVSQENDSCNFDYQGDAASAEFIHRSAEHNMDINPPMHTTSNNADLGVKHIRMIHDVSPQPGRWRYFSDGAPKRSAQERKSVAKRSHALLSGVKGPEQKNQHIRPIISIPFFIRELIKSGASVVLWIAGVTEEKIGNERVWRLHLHSEFRQPGCSAESIGVNPIDMVLNQKSVQHGQFTIEVILTKKLGLIGTNSKGLILHRLDEDSVQKLHVAEHNNKLIRIAFILSIDGLRDINTFGLSGFMDFTSNNNSNQTSVQPKICLECNQPIKRKRPAKKRSTAYVHSNSDITEE</sequence>
<reference evidence="3" key="1">
    <citation type="submission" date="2021-02" db="EMBL/GenBank/DDBJ databases">
        <authorList>
            <person name="Nowell W R."/>
        </authorList>
    </citation>
    <scope>NUCLEOTIDE SEQUENCE</scope>
</reference>
<evidence type="ECO:0000313" key="4">
    <source>
        <dbReference type="Proteomes" id="UP000663868"/>
    </source>
</evidence>
<evidence type="ECO:0000313" key="2">
    <source>
        <dbReference type="EMBL" id="CAF0990379.1"/>
    </source>
</evidence>
<dbReference type="EMBL" id="CAJNOE010000157">
    <property type="protein sequence ID" value="CAF0990379.1"/>
    <property type="molecule type" value="Genomic_DNA"/>
</dbReference>
<dbReference type="AlphaFoldDB" id="A0A818MP22"/>
<evidence type="ECO:0000256" key="1">
    <source>
        <dbReference type="SAM" id="MobiDB-lite"/>
    </source>
</evidence>
<name>A0A818MP22_9BILA</name>
<dbReference type="EMBL" id="CAJOBB010000165">
    <property type="protein sequence ID" value="CAF3592849.1"/>
    <property type="molecule type" value="Genomic_DNA"/>
</dbReference>
<feature type="region of interest" description="Disordered" evidence="1">
    <location>
        <begin position="472"/>
        <end position="491"/>
    </location>
</feature>
<evidence type="ECO:0000313" key="3">
    <source>
        <dbReference type="EMBL" id="CAF3592849.1"/>
    </source>
</evidence>
<feature type="compositionally biased region" description="Polar residues" evidence="1">
    <location>
        <begin position="481"/>
        <end position="491"/>
    </location>
</feature>